<dbReference type="PANTHER" id="PTHR12429">
    <property type="entry name" value="NEURALIZED"/>
    <property type="match status" value="1"/>
</dbReference>
<accession>A0A8J2J8R1</accession>
<keyword evidence="3" id="KW-1185">Reference proteome</keyword>
<dbReference type="SMART" id="SM00588">
    <property type="entry name" value="NEUZ"/>
    <property type="match status" value="6"/>
</dbReference>
<dbReference type="InterPro" id="IPR006573">
    <property type="entry name" value="NHR_dom"/>
</dbReference>
<proteinExistence type="predicted"/>
<gene>
    <name evidence="2" type="ORF">AFUS01_LOCUS3860</name>
</gene>
<organism evidence="2 3">
    <name type="scientific">Allacma fusca</name>
    <dbReference type="NCBI Taxonomy" id="39272"/>
    <lineage>
        <taxon>Eukaryota</taxon>
        <taxon>Metazoa</taxon>
        <taxon>Ecdysozoa</taxon>
        <taxon>Arthropoda</taxon>
        <taxon>Hexapoda</taxon>
        <taxon>Collembola</taxon>
        <taxon>Symphypleona</taxon>
        <taxon>Sminthuridae</taxon>
        <taxon>Allacma</taxon>
    </lineage>
</organism>
<feature type="domain" description="NHR" evidence="1">
    <location>
        <begin position="2"/>
        <end position="171"/>
    </location>
</feature>
<evidence type="ECO:0000313" key="3">
    <source>
        <dbReference type="Proteomes" id="UP000708208"/>
    </source>
</evidence>
<comment type="caution">
    <text evidence="2">The sequence shown here is derived from an EMBL/GenBank/DDBJ whole genome shotgun (WGS) entry which is preliminary data.</text>
</comment>
<evidence type="ECO:0000259" key="1">
    <source>
        <dbReference type="PROSITE" id="PS51065"/>
    </source>
</evidence>
<feature type="domain" description="NHR" evidence="1">
    <location>
        <begin position="402"/>
        <end position="568"/>
    </location>
</feature>
<dbReference type="GO" id="GO:0061630">
    <property type="term" value="F:ubiquitin protein ligase activity"/>
    <property type="evidence" value="ECO:0007669"/>
    <property type="project" value="TreeGrafter"/>
</dbReference>
<feature type="domain" description="NHR" evidence="1">
    <location>
        <begin position="609"/>
        <end position="776"/>
    </location>
</feature>
<evidence type="ECO:0000313" key="2">
    <source>
        <dbReference type="EMBL" id="CAG7694887.1"/>
    </source>
</evidence>
<feature type="domain" description="NHR" evidence="1">
    <location>
        <begin position="1010"/>
        <end position="1173"/>
    </location>
</feature>
<dbReference type="PANTHER" id="PTHR12429:SF14">
    <property type="entry name" value="NEURALIZED-LIKE PROTEIN 4"/>
    <property type="match status" value="1"/>
</dbReference>
<dbReference type="CDD" id="cd12887">
    <property type="entry name" value="SPRY_NHR_like"/>
    <property type="match status" value="6"/>
</dbReference>
<dbReference type="EMBL" id="CAJVCH010023563">
    <property type="protein sequence ID" value="CAG7694887.1"/>
    <property type="molecule type" value="Genomic_DNA"/>
</dbReference>
<feature type="domain" description="NHR" evidence="1">
    <location>
        <begin position="799"/>
        <end position="966"/>
    </location>
</feature>
<protein>
    <recommendedName>
        <fullName evidence="1">NHR domain-containing protein</fullName>
    </recommendedName>
</protein>
<dbReference type="InterPro" id="IPR037962">
    <property type="entry name" value="Neuralized"/>
</dbReference>
<dbReference type="OrthoDB" id="49113at2759"/>
<sequence length="1445" mass="160185">MLLTVKIVCGSHIKFKDDFRSAERLSAKSEFNNCVIFSDRKLESNVIFQVRIDKRVGIWSGSIEIGVTTVNPESFTPETFPQSATELRNETWLMSSRTILQNGETLIENYGFDLEKLEEGDTVGLMRTNQGELVFFINKTPQGVAIPFIPADIYAVISLYGKCAQVSLVDVEPSEQSSNTEQHDAAGDDISSIYISTENNSENDKLRFHSSCGPLVKLSCTNRTAERKRPKDEFNNAIVLTHRPLRNDELFQIRIDTLVRKWSGSIEFGVTSHNPATFEFPATLTIMQTGTLIMSGNGILHDGKAANSPYTNFNLDQLQEGDRVGVMRKSSGEICYFINGTNLGIAIAGIHHPVWGALNLYGMAAKVTIVDRNEREEHNLRLNVRSHQDFYQAAAAEPTDETLLFHPNCGFHAAVINGGRTAHRPNSTDQFNHGVVLTNRTLKANEVFEVRLDKMVTKWAGSIEIGVTTHVPTQLDYPCTMTNVRSGTWMMTGNGIMHNGTSIVDDYGQSLDRLKVGDRVGVVRKENGCLSFLINGDDQGCAATNVPDCVYGVIDLYGQAAQVSIVYNSDNNKNSNDHFCNNMDLDNAGHSSNNFRMATSNSETLFGGDLRFHYLHGRNAKVSNNGLTASRPNALGEFNAAIVTSSRPLRDNEMFEVVIERMVNRWSGNIEAGVTTIRPEELIFPNTMTDIDHTETWMLSGSSIMMGGSTVPNRYTCNLDTLTVGSRVGIQRRSDGTLHYWINGEDQGVAAYDIPSNVYSVIDLYGQCAQVSITKAGDMSMISSQIVDSLSLPLANDLNHRFSICCGKNVMLKNNNLTATRVRHYTNSLVFSSSPLENDEIFEVRLTDVRNKWAGSLMIGVTNLSITDEYPTSHLPPSISGICADTWYISGSQVKKNLNAIKENYCVNLNRLMQGDRVGLRISSERTLKVLINGEDMGIAAYNLPKKMFVVIDLYGSTEAVSISSLGKNIMSPNDINANDSSSISLGDHPSPMKDLQLSRSIQELNGSLCIMFHAKHGKNVELCNNNTTARRISSYNHGIIVFSQSLDKSQLYQVRITKIDSNWTASIMIGVIDSSVEKLNFPPSAFGFRKSCWLICGDCIFQNGTKVKSKYGPNLDNLLEGNTVGLKVDFQDNLHLYVNGVDQGIAAKIGSGKWRVIIDAYGKCEEVMIWNGMGDCLTKEDSIFETSTERLESSMEKKSKPLESNLIKNCEYLNTCMMFKTSLCLPDPYFVPTENITCYCESCHRIRGDQLIYKQGDPPADYQLPIGWVRFPINITFDSTTTISSQCGNLMTSSTSSLSNVLTTWHVGYHGLNIPHVRRVMDFGQLVADNGFACENTSKSKGKDEKTDGTILIFSPTIDYASIPEFSRRYEYFDPITKKKMWSKVAFQLLVQPGSYKKGPPSYPSPISSHSSASCVDYEGIEWSTKEQGSTHVSALLVCVEPAP</sequence>
<dbReference type="Pfam" id="PF07177">
    <property type="entry name" value="Neuralized"/>
    <property type="match status" value="6"/>
</dbReference>
<dbReference type="PROSITE" id="PS51065">
    <property type="entry name" value="NHR"/>
    <property type="match status" value="6"/>
</dbReference>
<name>A0A8J2J8R1_9HEXA</name>
<dbReference type="FunFam" id="2.60.120.920:FF:000001">
    <property type="entry name" value="neuralized-like protein 4 isoform X1"/>
    <property type="match status" value="6"/>
</dbReference>
<reference evidence="2" key="1">
    <citation type="submission" date="2021-06" db="EMBL/GenBank/DDBJ databases">
        <authorList>
            <person name="Hodson N. C."/>
            <person name="Mongue J. A."/>
            <person name="Jaron S. K."/>
        </authorList>
    </citation>
    <scope>NUCLEOTIDE SEQUENCE</scope>
</reference>
<feature type="domain" description="NHR" evidence="1">
    <location>
        <begin position="205"/>
        <end position="372"/>
    </location>
</feature>
<dbReference type="Proteomes" id="UP000708208">
    <property type="component" value="Unassembled WGS sequence"/>
</dbReference>